<dbReference type="OrthoDB" id="64754at2759"/>
<keyword evidence="3" id="KW-1185">Reference proteome</keyword>
<keyword evidence="1" id="KW-0472">Membrane</keyword>
<dbReference type="Proteomes" id="UP000243217">
    <property type="component" value="Unassembled WGS sequence"/>
</dbReference>
<feature type="transmembrane region" description="Helical" evidence="1">
    <location>
        <begin position="739"/>
        <end position="761"/>
    </location>
</feature>
<keyword evidence="1" id="KW-1133">Transmembrane helix</keyword>
<feature type="transmembrane region" description="Helical" evidence="1">
    <location>
        <begin position="565"/>
        <end position="591"/>
    </location>
</feature>
<protein>
    <submittedName>
        <fullName evidence="2">Uncharacterized protein</fullName>
    </submittedName>
</protein>
<keyword evidence="1" id="KW-0812">Transmembrane</keyword>
<gene>
    <name evidence="2" type="ORF">THRCLA_21943</name>
</gene>
<dbReference type="EMBL" id="JNBS01001916">
    <property type="protein sequence ID" value="OQR97372.1"/>
    <property type="molecule type" value="Genomic_DNA"/>
</dbReference>
<organism evidence="2 3">
    <name type="scientific">Thraustotheca clavata</name>
    <dbReference type="NCBI Taxonomy" id="74557"/>
    <lineage>
        <taxon>Eukaryota</taxon>
        <taxon>Sar</taxon>
        <taxon>Stramenopiles</taxon>
        <taxon>Oomycota</taxon>
        <taxon>Saprolegniomycetes</taxon>
        <taxon>Saprolegniales</taxon>
        <taxon>Achlyaceae</taxon>
        <taxon>Thraustotheca</taxon>
    </lineage>
</organism>
<proteinExistence type="predicted"/>
<name>A0A1V9ZHA5_9STRA</name>
<comment type="caution">
    <text evidence="2">The sequence shown here is derived from an EMBL/GenBank/DDBJ whole genome shotgun (WGS) entry which is preliminary data.</text>
</comment>
<feature type="transmembrane region" description="Helical" evidence="1">
    <location>
        <begin position="611"/>
        <end position="631"/>
    </location>
</feature>
<feature type="transmembrane region" description="Helical" evidence="1">
    <location>
        <begin position="20"/>
        <end position="41"/>
    </location>
</feature>
<evidence type="ECO:0000313" key="3">
    <source>
        <dbReference type="Proteomes" id="UP000243217"/>
    </source>
</evidence>
<evidence type="ECO:0000256" key="1">
    <source>
        <dbReference type="SAM" id="Phobius"/>
    </source>
</evidence>
<sequence>MPVRRNPTDRWLNAQEFFGWVYVMCSITISGYAIGLCAAYMENGLFWPLFSAENTFEALSNIMNQKLSVSFDSNFTLLDPARSVWQPSHFGVSPAYPRLILYQELTTLSDAINGLRRLKPAQVSFMITPYCWVDMQQRWVIAHTSIRLQRCQQRDPDNAAVYLESVLRNIDMDAWLAVSGGSFLTKIARTIQTTKGGREWIDGILDNTLVSIDEEIKYWKQYQLQRFTLQYANRVQIGIIETIAIINAFGIEHQLPIKSVLATNRGAAWTSSYMYQGLQNDFGSIWANESLVRNGNIDAELLVIQELEAYDVGYPLNAINQLIHDKIGPLDSIDLRWIFVPNNLASAVNEFNQLIMTCLLSSTQFYMTFSAISPVILYNVPYIWQDSKLRFLSGNPMCSNGAPMPFVQSAFGFDDACGTQTPTALKTTPFNILFALHMIRGDTRDICPQLPSQQQLCESILQLLLSAYVPLFANASIVVPNITNLELSKVQFVLNGSDYSIQRIKLLGERYDFFGWANVYDWAMNHREAISFEGDYQTLNLLSYIYTPMELPKIGVKTNTNVGMYLWYSSAVVTVVLGAVAFLSSILWVIYKPKLGTTHWLLFNRIASSVWLNRTILFIRSGTTIIVLATCPIYQFSAQPYLTSLCWEPRDFLKSMVLAGETTWITYIALEVLHPITLEYTTAAARYSSFLAWLAVLIIDQVSPVQLEESYYRKCSTENMDYQLYCTCGTIKIGSVNRLILIGCLQLVAVAFGIFLSTCFYSSNKVAPRLKPSLLLQGSVHAYINATEHELMNRATAAMSGLFLVKSKDGKEGVFDVNRWTFLSLDVVEHGFTFLSRRTSLVGSLQSSAFGTNLIQPCLPCSVQQPHYSRQLLLCERKYYLVLLGFFYMVFTITSNVLYFTVVLANLANDYGWAGFNSTGMQVFLANTFNKHLLLVPSTHDLTLLPLDENTIGDWTQLYNDSSATITWSEGSARRQLYGQPNQLSQVITDIRNMNPCNLPWVSTQYCWLDFNRTWAMAATTARQYRCDHHMYINGAVYLESSVRNMNDWVAFESCWGHSFDLGFVQHIQSSLDGQIWLRDVRTNTNSIGEEVAYWHRHQITKFVLQWQNYKTLGMTDVIQIQSALGLLYPLLLSQSSGSFHIRQQTSFKLYWSLASDFWAIGTNKTGVGGLSLVSSSPRFAFMNKTRLELLYENTTMVSPLNDGFVIFEETVGPFGVVDSYYINCPSSMLKMFRLSMASLVNLTVVNATAQDAFFNLSPAIVGEVPTYLLYNKSIDFCGGNILCGNDVVPWNPFNGLYNGFGVNNFCNSVFAESIQPVVEQLLIAFLALKSQRNLTIYDIAAICRLDINQPQDCAAKYWTALDYLQQYYSIQSLQTIQPFVSQAFEDVQDLNVSFVQYIVNDGDTKPTLHQIPILDPNDPPWQFYGWCLLYEWVFGAREVVQFSGDLGNITVLSAVSPKMSRSSDSNEIPRSFSFLCLYCVQVVTITLTVVSFFIALSTIGHRGNIEPLNLFCINRVVGLVWVGRPIVFLRSLTAVWLLNTSQLSLVLVNRVTVVDSPQTAWYRTLLTSSELTWFVYVLNDIGSCITGQYTYSYSYLSSNLTWILTGVWTIVFPQQYSAIIERKCSAVDVDFEIICSSGVVAVGGPSRLIKSLILVFVCVICCYLYERRGNVHVATQFTAPLLLNAQGYYMLSFKDWELNGLYYIDKTSAIMAGILCLELKDQVYILDIKAWRFLSVSTETIRPQHILAANSKFTHAIPLDL</sequence>
<reference evidence="2 3" key="1">
    <citation type="journal article" date="2014" name="Genome Biol. Evol.">
        <title>The secreted proteins of Achlya hypogyna and Thraustotheca clavata identify the ancestral oomycete secretome and reveal gene acquisitions by horizontal gene transfer.</title>
        <authorList>
            <person name="Misner I."/>
            <person name="Blouin N."/>
            <person name="Leonard G."/>
            <person name="Richards T.A."/>
            <person name="Lane C.E."/>
        </authorList>
    </citation>
    <scope>NUCLEOTIDE SEQUENCE [LARGE SCALE GENOMIC DNA]</scope>
    <source>
        <strain evidence="2 3">ATCC 34112</strain>
    </source>
</reference>
<feature type="transmembrane region" description="Helical" evidence="1">
    <location>
        <begin position="879"/>
        <end position="900"/>
    </location>
</feature>
<accession>A0A1V9ZHA5</accession>
<evidence type="ECO:0000313" key="2">
    <source>
        <dbReference type="EMBL" id="OQR97372.1"/>
    </source>
</evidence>